<accession>A0A222EPT7</accession>
<dbReference type="OrthoDB" id="391810at2"/>
<evidence type="ECO:0000256" key="2">
    <source>
        <dbReference type="ARBA" id="ARBA00022801"/>
    </source>
</evidence>
<proteinExistence type="inferred from homology"/>
<comment type="similarity">
    <text evidence="1 4">Belongs to the glycosyl hydrolase 1 family.</text>
</comment>
<dbReference type="InterPro" id="IPR017853">
    <property type="entry name" value="GH"/>
</dbReference>
<evidence type="ECO:0000313" key="5">
    <source>
        <dbReference type="EMBL" id="ASP28462.1"/>
    </source>
</evidence>
<evidence type="ECO:0000313" key="6">
    <source>
        <dbReference type="Proteomes" id="UP000203229"/>
    </source>
</evidence>
<evidence type="ECO:0000256" key="4">
    <source>
        <dbReference type="RuleBase" id="RU003690"/>
    </source>
</evidence>
<dbReference type="Gene3D" id="3.20.20.80">
    <property type="entry name" value="Glycosidases"/>
    <property type="match status" value="1"/>
</dbReference>
<evidence type="ECO:0000256" key="1">
    <source>
        <dbReference type="ARBA" id="ARBA00010838"/>
    </source>
</evidence>
<protein>
    <submittedName>
        <fullName evidence="5">6-phospho-beta-glucosidase</fullName>
    </submittedName>
</protein>
<dbReference type="KEGG" id="scou:SCORR_v1c06900"/>
<dbReference type="EMBL" id="CP022535">
    <property type="protein sequence ID" value="ASP28462.1"/>
    <property type="molecule type" value="Genomic_DNA"/>
</dbReference>
<keyword evidence="6" id="KW-1185">Reference proteome</keyword>
<sequence length="488" mass="56899">MKKYKFPNNFMLGGAAAASQYEGAYLQDGKSMCIADYKPYNPKLNRKDSNVNWLEMTKQQYEEAKNSSGKIFPFRWGIDFYNRYEEDLEYFKSVGLNTFRTSIAWSRIIPKSDGVVNYVAIEHYKKIFNCAKKNNIRLVITLCHYDYPIWLLEEFNGFLNKKSIEKFVHYAEVVLREFDEFTDYWIGFNEINLTTHAGFTGAGFLMDEKDPKRLEKLYTAVHNQFIAQALTVKLAKEINPNNKLGSMNAASQTYPSTSNPVDSLANLKFTQIHNWYFYDVIANGEYPNYILNYFRDMNIDLDITNEDKEILKKYTVDYLTFSYYASSVNAFDKESKMNYGVKHGLKNKYLKETAWGWQIDPVGLRIVMNDLFFKYKKPLMIVENGIGVDEKWDLDNNILNDDYRISYLKEHLKNMLLAIHVDGVDCIGYTTWTAIDLVSMSSKEMSKRYGLIYVDIDDFGKGSGDRRIKESGKWFNEVSLSNGKKLWE</sequence>
<organism evidence="5 6">
    <name type="scientific">Spiroplasma corruscae</name>
    <dbReference type="NCBI Taxonomy" id="216934"/>
    <lineage>
        <taxon>Bacteria</taxon>
        <taxon>Bacillati</taxon>
        <taxon>Mycoplasmatota</taxon>
        <taxon>Mollicutes</taxon>
        <taxon>Entomoplasmatales</taxon>
        <taxon>Spiroplasmataceae</taxon>
        <taxon>Spiroplasma</taxon>
    </lineage>
</organism>
<dbReference type="AlphaFoldDB" id="A0A222EPT7"/>
<dbReference type="PANTHER" id="PTHR10353">
    <property type="entry name" value="GLYCOSYL HYDROLASE"/>
    <property type="match status" value="1"/>
</dbReference>
<evidence type="ECO:0000256" key="3">
    <source>
        <dbReference type="ARBA" id="ARBA00023295"/>
    </source>
</evidence>
<dbReference type="PANTHER" id="PTHR10353:SF122">
    <property type="entry name" value="6-PHOSPHO-BETA-GLUCOSIDASE ASCB-RELATED"/>
    <property type="match status" value="1"/>
</dbReference>
<dbReference type="GO" id="GO:0005829">
    <property type="term" value="C:cytosol"/>
    <property type="evidence" value="ECO:0007669"/>
    <property type="project" value="TreeGrafter"/>
</dbReference>
<dbReference type="GO" id="GO:0016052">
    <property type="term" value="P:carbohydrate catabolic process"/>
    <property type="evidence" value="ECO:0007669"/>
    <property type="project" value="TreeGrafter"/>
</dbReference>
<dbReference type="Proteomes" id="UP000203229">
    <property type="component" value="Chromosome"/>
</dbReference>
<name>A0A222EPT7_9MOLU</name>
<dbReference type="InterPro" id="IPR001360">
    <property type="entry name" value="Glyco_hydro_1"/>
</dbReference>
<gene>
    <name evidence="5" type="primary">bglA</name>
    <name evidence="5" type="ORF">SCORR_v1c06900</name>
</gene>
<keyword evidence="3" id="KW-0326">Glycosidase</keyword>
<dbReference type="Pfam" id="PF00232">
    <property type="entry name" value="Glyco_hydro_1"/>
    <property type="match status" value="1"/>
</dbReference>
<dbReference type="FunFam" id="3.20.20.80:FF:000004">
    <property type="entry name" value="Beta-glucosidase 6-phospho-beta-glucosidase"/>
    <property type="match status" value="1"/>
</dbReference>
<dbReference type="PRINTS" id="PR00131">
    <property type="entry name" value="GLHYDRLASE1"/>
</dbReference>
<reference evidence="5 6" key="1">
    <citation type="submission" date="2017-07" db="EMBL/GenBank/DDBJ databases">
        <title>Complete genome sequence of Spiroplasma corruscae EC-1 (DSM 19793).</title>
        <authorList>
            <person name="Tsai Y.-M."/>
            <person name="Lo W.-S."/>
            <person name="Kuo C.-H."/>
        </authorList>
    </citation>
    <scope>NUCLEOTIDE SEQUENCE [LARGE SCALE GENOMIC DNA]</scope>
    <source>
        <strain evidence="5 6">EC-1</strain>
    </source>
</reference>
<dbReference type="GO" id="GO:0008422">
    <property type="term" value="F:beta-glucosidase activity"/>
    <property type="evidence" value="ECO:0007669"/>
    <property type="project" value="TreeGrafter"/>
</dbReference>
<keyword evidence="2" id="KW-0378">Hydrolase</keyword>
<dbReference type="SUPFAM" id="SSF51445">
    <property type="entry name" value="(Trans)glycosidases"/>
    <property type="match status" value="1"/>
</dbReference>
<dbReference type="RefSeq" id="WP_094049222.1">
    <property type="nucleotide sequence ID" value="NZ_CP022535.1"/>
</dbReference>